<gene>
    <name evidence="2" type="ORF">A9HBioS_1264</name>
</gene>
<comment type="caution">
    <text evidence="2">The sequence shown here is derived from an EMBL/GenBank/DDBJ whole genome shotgun (WGS) entry which is preliminary data.</text>
</comment>
<dbReference type="Proteomes" id="UP000288002">
    <property type="component" value="Unassembled WGS sequence"/>
</dbReference>
<dbReference type="Gene3D" id="2.60.40.2040">
    <property type="entry name" value="CFA/I fimbrial subunit E, pilin domain"/>
    <property type="match status" value="1"/>
</dbReference>
<sequence length="160" mass="16944">MFKKIAFAAPLAVLALSSSMAFAATEARHSINIVAHVPADDFYAVPVDSDLVNKDQDMSFDPATNAMREVNGHFDVLHTAGKVNARLEGVPKLIAGSSTIDLKVELNGKELTATSQEVVGKDESNTRYRAPFKISAKGVTGKPAAGDFTGVVMLVVEPSV</sequence>
<feature type="chain" id="PRO_5041652554" evidence="1">
    <location>
        <begin position="24"/>
        <end position="160"/>
    </location>
</feature>
<proteinExistence type="predicted"/>
<dbReference type="GO" id="GO:0009289">
    <property type="term" value="C:pilus"/>
    <property type="evidence" value="ECO:0007669"/>
    <property type="project" value="InterPro"/>
</dbReference>
<dbReference type="Pfam" id="PF04449">
    <property type="entry name" value="Fimbrial_CS1"/>
    <property type="match status" value="1"/>
</dbReference>
<protein>
    <submittedName>
        <fullName evidence="2">CS1 type fimbrial major subunit</fullName>
    </submittedName>
</protein>
<keyword evidence="1" id="KW-0732">Signal</keyword>
<name>A0AA94ESM4_9PSED</name>
<evidence type="ECO:0000313" key="3">
    <source>
        <dbReference type="Proteomes" id="UP000288002"/>
    </source>
</evidence>
<evidence type="ECO:0000313" key="2">
    <source>
        <dbReference type="EMBL" id="RVD78761.1"/>
    </source>
</evidence>
<accession>A0AA94ESM4</accession>
<dbReference type="InterPro" id="IPR007540">
    <property type="entry name" value="Fimbrial_CS1-type"/>
</dbReference>
<dbReference type="EMBL" id="MKWS01000003">
    <property type="protein sequence ID" value="RVD78761.1"/>
    <property type="molecule type" value="Genomic_DNA"/>
</dbReference>
<reference evidence="2 3" key="1">
    <citation type="submission" date="2016-10" db="EMBL/GenBank/DDBJ databases">
        <title>Search of new enzymes for the oxidation of sulfur compounds.</title>
        <authorList>
            <person name="Novo A."/>
            <person name="Moreira I.S."/>
            <person name="Castro P.M."/>
        </authorList>
    </citation>
    <scope>NUCLEOTIDE SEQUENCE [LARGE SCALE GENOMIC DNA]</scope>
    <source>
        <strain evidence="2 3">A9</strain>
    </source>
</reference>
<evidence type="ECO:0000256" key="1">
    <source>
        <dbReference type="SAM" id="SignalP"/>
    </source>
</evidence>
<organism evidence="2 3">
    <name type="scientific">Pseudomonas koreensis</name>
    <dbReference type="NCBI Taxonomy" id="198620"/>
    <lineage>
        <taxon>Bacteria</taxon>
        <taxon>Pseudomonadati</taxon>
        <taxon>Pseudomonadota</taxon>
        <taxon>Gammaproteobacteria</taxon>
        <taxon>Pseudomonadales</taxon>
        <taxon>Pseudomonadaceae</taxon>
        <taxon>Pseudomonas</taxon>
    </lineage>
</organism>
<feature type="signal peptide" evidence="1">
    <location>
        <begin position="1"/>
        <end position="23"/>
    </location>
</feature>
<dbReference type="AlphaFoldDB" id="A0AA94ESM4"/>
<dbReference type="RefSeq" id="WP_127648245.1">
    <property type="nucleotide sequence ID" value="NZ_MKWS01000003.1"/>
</dbReference>